<sequence length="105" mass="11505">MIHDFALDDFLTLLANTPCLKYLDVRKILSSQTSTTSPVVLPSLHSLVFSAHGSGEFSNHLTLQSLVSHHPTPQKLASAPTSRRSIFVLDTEVDEVTDEGLFLSL</sequence>
<comment type="caution">
    <text evidence="1">The sequence shown here is derived from an EMBL/GenBank/DDBJ whole genome shotgun (WGS) entry which is preliminary data.</text>
</comment>
<organism evidence="1 2">
    <name type="scientific">Hypsizygus marmoreus</name>
    <name type="common">White beech mushroom</name>
    <name type="synonym">Agaricus marmoreus</name>
    <dbReference type="NCBI Taxonomy" id="39966"/>
    <lineage>
        <taxon>Eukaryota</taxon>
        <taxon>Fungi</taxon>
        <taxon>Dikarya</taxon>
        <taxon>Basidiomycota</taxon>
        <taxon>Agaricomycotina</taxon>
        <taxon>Agaricomycetes</taxon>
        <taxon>Agaricomycetidae</taxon>
        <taxon>Agaricales</taxon>
        <taxon>Tricholomatineae</taxon>
        <taxon>Lyophyllaceae</taxon>
        <taxon>Hypsizygus</taxon>
    </lineage>
</organism>
<evidence type="ECO:0000313" key="1">
    <source>
        <dbReference type="EMBL" id="RDB14769.1"/>
    </source>
</evidence>
<name>A0A369IYC5_HYPMA</name>
<dbReference type="AlphaFoldDB" id="A0A369IYC5"/>
<dbReference type="EMBL" id="LUEZ02000096">
    <property type="protein sequence ID" value="RDB14769.1"/>
    <property type="molecule type" value="Genomic_DNA"/>
</dbReference>
<evidence type="ECO:0000313" key="2">
    <source>
        <dbReference type="Proteomes" id="UP000076154"/>
    </source>
</evidence>
<gene>
    <name evidence="1" type="ORF">Hypma_016526</name>
</gene>
<dbReference type="Proteomes" id="UP000076154">
    <property type="component" value="Unassembled WGS sequence"/>
</dbReference>
<accession>A0A369IYC5</accession>
<dbReference type="InParanoid" id="A0A369IYC5"/>
<protein>
    <submittedName>
        <fullName evidence="1">Uncharacterized protein</fullName>
    </submittedName>
</protein>
<keyword evidence="2" id="KW-1185">Reference proteome</keyword>
<proteinExistence type="predicted"/>
<reference evidence="1" key="1">
    <citation type="submission" date="2018-04" db="EMBL/GenBank/DDBJ databases">
        <title>Whole genome sequencing of Hypsizygus marmoreus.</title>
        <authorList>
            <person name="Choi I.-G."/>
            <person name="Min B."/>
            <person name="Kim J.-G."/>
            <person name="Kim S."/>
            <person name="Oh Y.-L."/>
            <person name="Kong W.-S."/>
            <person name="Park H."/>
            <person name="Jeong J."/>
            <person name="Song E.-S."/>
        </authorList>
    </citation>
    <scope>NUCLEOTIDE SEQUENCE [LARGE SCALE GENOMIC DNA]</scope>
    <source>
        <strain evidence="1">51987-8</strain>
    </source>
</reference>